<reference evidence="8 9" key="1">
    <citation type="submission" date="2019-11" db="EMBL/GenBank/DDBJ databases">
        <title>Whole-genome sequence of a Rhodoblastus acidophilus DSM 142.</title>
        <authorList>
            <person name="Kyndt J.A."/>
            <person name="Meyer T.E."/>
        </authorList>
    </citation>
    <scope>NUCLEOTIDE SEQUENCE [LARGE SCALE GENOMIC DNA]</scope>
    <source>
        <strain evidence="8 9">DSM 142</strain>
    </source>
</reference>
<evidence type="ECO:0000256" key="6">
    <source>
        <dbReference type="PIRNR" id="PIRNR018267"/>
    </source>
</evidence>
<keyword evidence="2 6" id="KW-0255">Endonuclease</keyword>
<dbReference type="EMBL" id="WNKS01000036">
    <property type="protein sequence ID" value="MTV33339.1"/>
    <property type="molecule type" value="Genomic_DNA"/>
</dbReference>
<organism evidence="8 9">
    <name type="scientific">Rhodoblastus acidophilus</name>
    <name type="common">Rhodopseudomonas acidophila</name>
    <dbReference type="NCBI Taxonomy" id="1074"/>
    <lineage>
        <taxon>Bacteria</taxon>
        <taxon>Pseudomonadati</taxon>
        <taxon>Pseudomonadota</taxon>
        <taxon>Alphaproteobacteria</taxon>
        <taxon>Hyphomicrobiales</taxon>
        <taxon>Rhodoblastaceae</taxon>
        <taxon>Rhodoblastus</taxon>
    </lineage>
</organism>
<gene>
    <name evidence="8" type="primary">vsr</name>
    <name evidence="8" type="ORF">GJ654_20390</name>
</gene>
<dbReference type="PIRSF" id="PIRSF018267">
    <property type="entry name" value="VSR_endonuc"/>
    <property type="match status" value="1"/>
</dbReference>
<sequence length="151" mass="17390">MIDVLTPAQRSENMRRIRGKDTKPEMIVRRGLHRRGFRFRLHVASLSGKPDLVFPRYRAVIQVSGCFWHGHDCPMCRMPSTRPDFWAKKIAGNRDRDRRTEDALGAAGWRLLVVWECSLKGPARIATDQMLDRCADFIRGGAERDKIAGNW</sequence>
<evidence type="ECO:0000256" key="2">
    <source>
        <dbReference type="ARBA" id="ARBA00022759"/>
    </source>
</evidence>
<comment type="function">
    <text evidence="6">May nick specific sequences that contain T:G mispairs resulting from m5C-deamination.</text>
</comment>
<dbReference type="SUPFAM" id="SSF52980">
    <property type="entry name" value="Restriction endonuclease-like"/>
    <property type="match status" value="1"/>
</dbReference>
<dbReference type="EC" id="3.1.-.-" evidence="6"/>
<dbReference type="InterPro" id="IPR011335">
    <property type="entry name" value="Restrct_endonuc-II-like"/>
</dbReference>
<dbReference type="AlphaFoldDB" id="A0A6N8DSA3"/>
<evidence type="ECO:0000256" key="5">
    <source>
        <dbReference type="ARBA" id="ARBA00023204"/>
    </source>
</evidence>
<dbReference type="RefSeq" id="WP_264586322.1">
    <property type="nucleotide sequence ID" value="NZ_JAOQNR010000030.1"/>
</dbReference>
<accession>A0A6N8DSA3</accession>
<evidence type="ECO:0000256" key="4">
    <source>
        <dbReference type="ARBA" id="ARBA00022801"/>
    </source>
</evidence>
<keyword evidence="1 6" id="KW-0540">Nuclease</keyword>
<dbReference type="GO" id="GO:0006298">
    <property type="term" value="P:mismatch repair"/>
    <property type="evidence" value="ECO:0007669"/>
    <property type="project" value="UniProtKB-UniRule"/>
</dbReference>
<proteinExistence type="inferred from homology"/>
<keyword evidence="4 6" id="KW-0378">Hydrolase</keyword>
<evidence type="ECO:0000313" key="8">
    <source>
        <dbReference type="EMBL" id="MTV33339.1"/>
    </source>
</evidence>
<evidence type="ECO:0000313" key="9">
    <source>
        <dbReference type="Proteomes" id="UP000439113"/>
    </source>
</evidence>
<name>A0A6N8DSA3_RHOAC</name>
<feature type="region of interest" description="Disordered" evidence="7">
    <location>
        <begin position="1"/>
        <end position="20"/>
    </location>
</feature>
<dbReference type="Gene3D" id="3.40.960.10">
    <property type="entry name" value="VSR Endonuclease"/>
    <property type="match status" value="1"/>
</dbReference>
<dbReference type="CDD" id="cd00221">
    <property type="entry name" value="Vsr"/>
    <property type="match status" value="1"/>
</dbReference>
<evidence type="ECO:0000256" key="7">
    <source>
        <dbReference type="SAM" id="MobiDB-lite"/>
    </source>
</evidence>
<keyword evidence="5 6" id="KW-0234">DNA repair</keyword>
<evidence type="ECO:0000256" key="3">
    <source>
        <dbReference type="ARBA" id="ARBA00022763"/>
    </source>
</evidence>
<evidence type="ECO:0000256" key="1">
    <source>
        <dbReference type="ARBA" id="ARBA00022722"/>
    </source>
</evidence>
<dbReference type="GO" id="GO:0016787">
    <property type="term" value="F:hydrolase activity"/>
    <property type="evidence" value="ECO:0007669"/>
    <property type="project" value="UniProtKB-KW"/>
</dbReference>
<dbReference type="Proteomes" id="UP000439113">
    <property type="component" value="Unassembled WGS sequence"/>
</dbReference>
<comment type="caution">
    <text evidence="8">The sequence shown here is derived from an EMBL/GenBank/DDBJ whole genome shotgun (WGS) entry which is preliminary data.</text>
</comment>
<comment type="similarity">
    <text evidence="6">Belongs to the vsr family.</text>
</comment>
<dbReference type="NCBIfam" id="TIGR00632">
    <property type="entry name" value="vsr"/>
    <property type="match status" value="1"/>
</dbReference>
<dbReference type="Pfam" id="PF03852">
    <property type="entry name" value="Vsr"/>
    <property type="match status" value="1"/>
</dbReference>
<protein>
    <recommendedName>
        <fullName evidence="6">Very short patch repair endonuclease</fullName>
        <ecNumber evidence="6">3.1.-.-</ecNumber>
    </recommendedName>
</protein>
<dbReference type="InterPro" id="IPR004603">
    <property type="entry name" value="DNA_mismatch_endonuc_vsr"/>
</dbReference>
<keyword evidence="3 6" id="KW-0227">DNA damage</keyword>
<dbReference type="GO" id="GO:0004519">
    <property type="term" value="F:endonuclease activity"/>
    <property type="evidence" value="ECO:0007669"/>
    <property type="project" value="UniProtKB-KW"/>
</dbReference>